<organism evidence="1 2">
    <name type="scientific">Panagrolaimus davidi</name>
    <dbReference type="NCBI Taxonomy" id="227884"/>
    <lineage>
        <taxon>Eukaryota</taxon>
        <taxon>Metazoa</taxon>
        <taxon>Ecdysozoa</taxon>
        <taxon>Nematoda</taxon>
        <taxon>Chromadorea</taxon>
        <taxon>Rhabditida</taxon>
        <taxon>Tylenchina</taxon>
        <taxon>Panagrolaimomorpha</taxon>
        <taxon>Panagrolaimoidea</taxon>
        <taxon>Panagrolaimidae</taxon>
        <taxon>Panagrolaimus</taxon>
    </lineage>
</organism>
<name>A0A914R461_9BILA</name>
<evidence type="ECO:0000313" key="1">
    <source>
        <dbReference type="Proteomes" id="UP000887578"/>
    </source>
</evidence>
<sequence length="157" mass="17851">MFLLFFFKVFSERIIKQLKDGVTINGVFHPFRIVQLQGDMPAKAKIGNYKEGGYRICIKCDIVGNRIDNLIQFNTRNFQLATTKSYREEVKSVTKGEKEESCVKGESAFAKIMKLPISITGDVMHSVYYGPPKDDLMEILKVKTIAIAFDDTVKMLV</sequence>
<accession>A0A914R461</accession>
<proteinExistence type="predicted"/>
<protein>
    <submittedName>
        <fullName evidence="2">Uncharacterized protein</fullName>
    </submittedName>
</protein>
<reference evidence="2" key="1">
    <citation type="submission" date="2022-11" db="UniProtKB">
        <authorList>
            <consortium name="WormBaseParasite"/>
        </authorList>
    </citation>
    <scope>IDENTIFICATION</scope>
</reference>
<evidence type="ECO:0000313" key="2">
    <source>
        <dbReference type="WBParaSite" id="PDA_v2.g6233.t1"/>
    </source>
</evidence>
<dbReference type="AlphaFoldDB" id="A0A914R461"/>
<dbReference type="Proteomes" id="UP000887578">
    <property type="component" value="Unplaced"/>
</dbReference>
<dbReference type="WBParaSite" id="PDA_v2.g6233.t1">
    <property type="protein sequence ID" value="PDA_v2.g6233.t1"/>
    <property type="gene ID" value="PDA_v2.g6233"/>
</dbReference>
<keyword evidence="1" id="KW-1185">Reference proteome</keyword>